<dbReference type="Pfam" id="PF00675">
    <property type="entry name" value="Peptidase_M16"/>
    <property type="match status" value="2"/>
</dbReference>
<protein>
    <submittedName>
        <fullName evidence="7">Protease 3</fullName>
        <ecNumber evidence="7">3.4.24.55</ecNumber>
    </submittedName>
</protein>
<gene>
    <name evidence="7" type="primary">ptrA_1</name>
    <name evidence="7" type="ORF">ElP_07640</name>
</gene>
<dbReference type="Pfam" id="PF05193">
    <property type="entry name" value="Peptidase_M16_C"/>
    <property type="match status" value="2"/>
</dbReference>
<keyword evidence="8" id="KW-1185">Reference proteome</keyword>
<dbReference type="InterPro" id="IPR011249">
    <property type="entry name" value="Metalloenz_LuxS/M16"/>
</dbReference>
<dbReference type="GO" id="GO:0006508">
    <property type="term" value="P:proteolysis"/>
    <property type="evidence" value="ECO:0007669"/>
    <property type="project" value="UniProtKB-KW"/>
</dbReference>
<dbReference type="OrthoDB" id="9811314at2"/>
<dbReference type="RefSeq" id="WP_145267358.1">
    <property type="nucleotide sequence ID" value="NZ_CP036426.1"/>
</dbReference>
<sequence length="897" mass="99002">MARRRTAEALPVPHGDLPVVERTLPNGLRALILPRPRAAVVVCDLYYPVGSVDEPEGKTGLAHFVEHMLFKGTRRFPKGQLDRLTFVSAGEVNAETDEDCTHYWFRFPRDRWELALDLEADRMRGALFDPSEVESERRVIDEERARELDSPTGRLDEQFLLNCYTAHPYRNPILGWPEHLDSITVDDLKSFYDTHYRPDGAVLVLAGDLDPDAAFDAVSARFGPIRPGRGARRHPSTVEPPQREARRFELKEPDAIARGLIGWHSVARGHADSPALGVTADLLSCGRRSRLWDALVERGRLATYVDALHEPSHLAGQMMVQVEAVPGVDPRRIEAAVRKELDRLAAEGPTSEELLRSRRRLEAAWRWQQDDLPGLAGGLGVTALWGRWTDWPDEHRAALSVSADDVRRVASAYLCAEGSTVGWALPRNGRATVSLMPATAANPAPSPQLSPARTAAASSAMPTASPRSSAPTLPDYRPRSRVLDNGLRVITERHPGAGVVALELFVDADSTREAVPGAAYLTGRLLEEGTGRRSAEELAEAVEDVGAVLDAGSTGASLEIRAEDLALGIEVLADLVRRPTFPGDAVSWAKRRTVAELRGDRDDPAFRADLLFRGLVYGDHPYARDSRGTPRQLSGLTRDDVVAHHRRYFAPDNAVLVAVGDYEPRALRTLLARHFGDWRPVGRPAPPVPMPRRSSRPRTRRVDHPGEQVHLMIGHLGVERRHPDFEALAVLDHVFGSGPGFTDRLSASLRDDLGLAYSVSGGMTDSADRAAGVFRVYVGTGPDEAELAVSAVLDQIRALHRGDFGDEEVAQAVHYLRGSWVFDYQTVSQRSDRLVDLAYYGLPLDDPIRMPARLARLSPSDIRRVARRHIDPTALVRVEYGPLRGRARRRSARPECA</sequence>
<evidence type="ECO:0000256" key="4">
    <source>
        <dbReference type="SAM" id="MobiDB-lite"/>
    </source>
</evidence>
<dbReference type="SUPFAM" id="SSF63411">
    <property type="entry name" value="LuxS/MPP-like metallohydrolase"/>
    <property type="match status" value="4"/>
</dbReference>
<evidence type="ECO:0000259" key="5">
    <source>
        <dbReference type="Pfam" id="PF00675"/>
    </source>
</evidence>
<keyword evidence="7" id="KW-0645">Protease</keyword>
<accession>A0A518GWF2</accession>
<dbReference type="InterPro" id="IPR007863">
    <property type="entry name" value="Peptidase_M16_C"/>
</dbReference>
<dbReference type="Gene3D" id="3.30.830.10">
    <property type="entry name" value="Metalloenzyme, LuxS/M16 peptidase-like"/>
    <property type="match status" value="4"/>
</dbReference>
<evidence type="ECO:0000256" key="1">
    <source>
        <dbReference type="ARBA" id="ARBA00001947"/>
    </source>
</evidence>
<dbReference type="GO" id="GO:0046872">
    <property type="term" value="F:metal ion binding"/>
    <property type="evidence" value="ECO:0007669"/>
    <property type="project" value="InterPro"/>
</dbReference>
<dbReference type="GO" id="GO:0004222">
    <property type="term" value="F:metalloendopeptidase activity"/>
    <property type="evidence" value="ECO:0007669"/>
    <property type="project" value="UniProtKB-EC"/>
</dbReference>
<reference evidence="7 8" key="1">
    <citation type="submission" date="2019-02" db="EMBL/GenBank/DDBJ databases">
        <title>Deep-cultivation of Planctomycetes and their phenomic and genomic characterization uncovers novel biology.</title>
        <authorList>
            <person name="Wiegand S."/>
            <person name="Jogler M."/>
            <person name="Boedeker C."/>
            <person name="Pinto D."/>
            <person name="Vollmers J."/>
            <person name="Rivas-Marin E."/>
            <person name="Kohn T."/>
            <person name="Peeters S.H."/>
            <person name="Heuer A."/>
            <person name="Rast P."/>
            <person name="Oberbeckmann S."/>
            <person name="Bunk B."/>
            <person name="Jeske O."/>
            <person name="Meyerdierks A."/>
            <person name="Storesund J.E."/>
            <person name="Kallscheuer N."/>
            <person name="Luecker S."/>
            <person name="Lage O.M."/>
            <person name="Pohl T."/>
            <person name="Merkel B.J."/>
            <person name="Hornburger P."/>
            <person name="Mueller R.-W."/>
            <person name="Bruemmer F."/>
            <person name="Labrenz M."/>
            <person name="Spormann A.M."/>
            <person name="Op den Camp H."/>
            <person name="Overmann J."/>
            <person name="Amann R."/>
            <person name="Jetten M.S.M."/>
            <person name="Mascher T."/>
            <person name="Medema M.H."/>
            <person name="Devos D.P."/>
            <person name="Kaster A.-K."/>
            <person name="Ovreas L."/>
            <person name="Rohde M."/>
            <person name="Galperin M.Y."/>
            <person name="Jogler C."/>
        </authorList>
    </citation>
    <scope>NUCLEOTIDE SEQUENCE [LARGE SCALE GENOMIC DNA]</scope>
    <source>
        <strain evidence="7 8">ElP</strain>
    </source>
</reference>
<feature type="domain" description="Peptidase M16 N-terminal" evidence="5">
    <location>
        <begin position="488"/>
        <end position="590"/>
    </location>
</feature>
<dbReference type="InterPro" id="IPR001431">
    <property type="entry name" value="Pept_M16_Zn_BS"/>
</dbReference>
<dbReference type="KEGG" id="tpla:ElP_07640"/>
<evidence type="ECO:0000256" key="3">
    <source>
        <dbReference type="RuleBase" id="RU004447"/>
    </source>
</evidence>
<dbReference type="InterPro" id="IPR050361">
    <property type="entry name" value="MPP/UQCRC_Complex"/>
</dbReference>
<dbReference type="PANTHER" id="PTHR11851">
    <property type="entry name" value="METALLOPROTEASE"/>
    <property type="match status" value="1"/>
</dbReference>
<feature type="domain" description="Peptidase M16 C-terminal" evidence="6">
    <location>
        <begin position="636"/>
        <end position="814"/>
    </location>
</feature>
<dbReference type="PANTHER" id="PTHR11851:SF49">
    <property type="entry name" value="MITOCHONDRIAL-PROCESSING PEPTIDASE SUBUNIT ALPHA"/>
    <property type="match status" value="1"/>
</dbReference>
<keyword evidence="7" id="KW-0378">Hydrolase</keyword>
<feature type="compositionally biased region" description="Low complexity" evidence="4">
    <location>
        <begin position="450"/>
        <end position="472"/>
    </location>
</feature>
<dbReference type="Proteomes" id="UP000317835">
    <property type="component" value="Chromosome"/>
</dbReference>
<evidence type="ECO:0000313" key="8">
    <source>
        <dbReference type="Proteomes" id="UP000317835"/>
    </source>
</evidence>
<dbReference type="EC" id="3.4.24.55" evidence="7"/>
<organism evidence="7 8">
    <name type="scientific">Tautonia plasticadhaerens</name>
    <dbReference type="NCBI Taxonomy" id="2527974"/>
    <lineage>
        <taxon>Bacteria</taxon>
        <taxon>Pseudomonadati</taxon>
        <taxon>Planctomycetota</taxon>
        <taxon>Planctomycetia</taxon>
        <taxon>Isosphaerales</taxon>
        <taxon>Isosphaeraceae</taxon>
        <taxon>Tautonia</taxon>
    </lineage>
</organism>
<feature type="region of interest" description="Disordered" evidence="4">
    <location>
        <begin position="438"/>
        <end position="477"/>
    </location>
</feature>
<dbReference type="PROSITE" id="PS00143">
    <property type="entry name" value="INSULINASE"/>
    <property type="match status" value="1"/>
</dbReference>
<evidence type="ECO:0000313" key="7">
    <source>
        <dbReference type="EMBL" id="QDV32922.1"/>
    </source>
</evidence>
<name>A0A518GWF2_9BACT</name>
<evidence type="ECO:0000259" key="6">
    <source>
        <dbReference type="Pfam" id="PF05193"/>
    </source>
</evidence>
<dbReference type="InterPro" id="IPR011765">
    <property type="entry name" value="Pept_M16_N"/>
</dbReference>
<feature type="domain" description="Peptidase M16 N-terminal" evidence="5">
    <location>
        <begin position="36"/>
        <end position="174"/>
    </location>
</feature>
<comment type="cofactor">
    <cofactor evidence="1">
        <name>Zn(2+)</name>
        <dbReference type="ChEBI" id="CHEBI:29105"/>
    </cofactor>
</comment>
<proteinExistence type="inferred from homology"/>
<dbReference type="EMBL" id="CP036426">
    <property type="protein sequence ID" value="QDV32922.1"/>
    <property type="molecule type" value="Genomic_DNA"/>
</dbReference>
<evidence type="ECO:0000256" key="2">
    <source>
        <dbReference type="ARBA" id="ARBA00007261"/>
    </source>
</evidence>
<feature type="region of interest" description="Disordered" evidence="4">
    <location>
        <begin position="682"/>
        <end position="702"/>
    </location>
</feature>
<feature type="domain" description="Peptidase M16 C-terminal" evidence="6">
    <location>
        <begin position="182"/>
        <end position="361"/>
    </location>
</feature>
<dbReference type="AlphaFoldDB" id="A0A518GWF2"/>
<comment type="similarity">
    <text evidence="2 3">Belongs to the peptidase M16 family.</text>
</comment>